<dbReference type="RefSeq" id="WP_345107476.1">
    <property type="nucleotide sequence ID" value="NZ_BAABCV010000020.1"/>
</dbReference>
<sequence>MNFGLAVNVSVEIRNRTQPIHSLSNDLEGYFKNRSYGLAIKSYTIGITCVSPQFDQFYKKETKPKYTKGIKVINTDGIPFTLEDNFEYSIKIDYESFKNANEQEAKKMLAKSILESLIVFEKMKSKIKDFDYLSFKADLENYFLQHHLI</sequence>
<evidence type="ECO:0000313" key="2">
    <source>
        <dbReference type="Proteomes" id="UP001500841"/>
    </source>
</evidence>
<dbReference type="Proteomes" id="UP001500841">
    <property type="component" value="Unassembled WGS sequence"/>
</dbReference>
<organism evidence="1 2">
    <name type="scientific">Mucilaginibacter panaciglaebae</name>
    <dbReference type="NCBI Taxonomy" id="502331"/>
    <lineage>
        <taxon>Bacteria</taxon>
        <taxon>Pseudomonadati</taxon>
        <taxon>Bacteroidota</taxon>
        <taxon>Sphingobacteriia</taxon>
        <taxon>Sphingobacteriales</taxon>
        <taxon>Sphingobacteriaceae</taxon>
        <taxon>Mucilaginibacter</taxon>
    </lineage>
</organism>
<evidence type="ECO:0008006" key="3">
    <source>
        <dbReference type="Google" id="ProtNLM"/>
    </source>
</evidence>
<comment type="caution">
    <text evidence="1">The sequence shown here is derived from an EMBL/GenBank/DDBJ whole genome shotgun (WGS) entry which is preliminary data.</text>
</comment>
<gene>
    <name evidence="1" type="ORF">GCM10022392_34290</name>
</gene>
<evidence type="ECO:0000313" key="1">
    <source>
        <dbReference type="EMBL" id="GAA4105560.1"/>
    </source>
</evidence>
<keyword evidence="2" id="KW-1185">Reference proteome</keyword>
<proteinExistence type="predicted"/>
<dbReference type="EMBL" id="BAABCV010000020">
    <property type="protein sequence ID" value="GAA4105560.1"/>
    <property type="molecule type" value="Genomic_DNA"/>
</dbReference>
<protein>
    <recommendedName>
        <fullName evidence="3">Immunity protein 44 of polymorphic toxin system</fullName>
    </recommendedName>
</protein>
<accession>A0ABP7X634</accession>
<reference evidence="2" key="1">
    <citation type="journal article" date="2019" name="Int. J. Syst. Evol. Microbiol.">
        <title>The Global Catalogue of Microorganisms (GCM) 10K type strain sequencing project: providing services to taxonomists for standard genome sequencing and annotation.</title>
        <authorList>
            <consortium name="The Broad Institute Genomics Platform"/>
            <consortium name="The Broad Institute Genome Sequencing Center for Infectious Disease"/>
            <person name="Wu L."/>
            <person name="Ma J."/>
        </authorList>
    </citation>
    <scope>NUCLEOTIDE SEQUENCE [LARGE SCALE GENOMIC DNA]</scope>
    <source>
        <strain evidence="2">JCM 17085</strain>
    </source>
</reference>
<name>A0ABP7X634_9SPHI</name>